<proteinExistence type="predicted"/>
<keyword evidence="2" id="KW-0547">Nucleotide-binding</keyword>
<feature type="domain" description="Succinyl-CoA synthetase-like flavodoxin" evidence="4">
    <location>
        <begin position="16"/>
        <end position="152"/>
    </location>
</feature>
<evidence type="ECO:0000256" key="3">
    <source>
        <dbReference type="ARBA" id="ARBA00022840"/>
    </source>
</evidence>
<keyword evidence="1" id="KW-0436">Ligase</keyword>
<organism evidence="5">
    <name type="scientific">marine sediment metagenome</name>
    <dbReference type="NCBI Taxonomy" id="412755"/>
    <lineage>
        <taxon>unclassified sequences</taxon>
        <taxon>metagenomes</taxon>
        <taxon>ecological metagenomes</taxon>
    </lineage>
</organism>
<feature type="non-terminal residue" evidence="5">
    <location>
        <position position="1"/>
    </location>
</feature>
<evidence type="ECO:0000256" key="2">
    <source>
        <dbReference type="ARBA" id="ARBA00022741"/>
    </source>
</evidence>
<gene>
    <name evidence="5" type="ORF">S01H4_06735</name>
</gene>
<dbReference type="AlphaFoldDB" id="X0YKY6"/>
<dbReference type="Gene3D" id="3.40.50.261">
    <property type="entry name" value="Succinyl-CoA synthetase domains"/>
    <property type="match status" value="2"/>
</dbReference>
<dbReference type="Pfam" id="PF13607">
    <property type="entry name" value="Succ_CoA_lig"/>
    <property type="match status" value="1"/>
</dbReference>
<protein>
    <recommendedName>
        <fullName evidence="4">Succinyl-CoA synthetase-like flavodoxin domain-containing protein</fullName>
    </recommendedName>
</protein>
<comment type="caution">
    <text evidence="5">The sequence shown here is derived from an EMBL/GenBank/DDBJ whole genome shotgun (WGS) entry which is preliminary data.</text>
</comment>
<dbReference type="EMBL" id="BART01002116">
    <property type="protein sequence ID" value="GAG56705.1"/>
    <property type="molecule type" value="Genomic_DNA"/>
</dbReference>
<accession>X0YKY6</accession>
<evidence type="ECO:0000313" key="5">
    <source>
        <dbReference type="EMBL" id="GAG56705.1"/>
    </source>
</evidence>
<dbReference type="InterPro" id="IPR032875">
    <property type="entry name" value="Succ_CoA_lig_flav_dom"/>
</dbReference>
<sequence length="319" mass="35325">LDIGLNASFIQAAPSGIISMISQSGSFGCASFYAMERENLGCSKFANIGNNVDISFVEVLEFFREDPNSRIICIYMETIEDGREFLKSLKSIVPIKPIIVLKGGRTSSGMKAASSHTGSIATNYIMLKTSIKQAGATLCENASDFITALKTFSFLPVPKGEKIGVLTNSGGSSVLFSDKAEEFNLKIVEFSDTLKERVSPHLISLVKIENPLDMIGVAGEEQYYEITKAMLEDLEIDIVVPCLVVPPFLEMKSDEHYRGIIRAWNDTGRLKPIIPLIFFGEDFEDLKKFAKKEKAPIFYTPHEAAYAIKILVERLKLKV</sequence>
<reference evidence="5" key="1">
    <citation type="journal article" date="2014" name="Front. Microbiol.">
        <title>High frequency of phylogenetically diverse reductive dehalogenase-homologous genes in deep subseafloor sedimentary metagenomes.</title>
        <authorList>
            <person name="Kawai M."/>
            <person name="Futagami T."/>
            <person name="Toyoda A."/>
            <person name="Takaki Y."/>
            <person name="Nishi S."/>
            <person name="Hori S."/>
            <person name="Arai W."/>
            <person name="Tsubouchi T."/>
            <person name="Morono Y."/>
            <person name="Uchiyama I."/>
            <person name="Ito T."/>
            <person name="Fujiyama A."/>
            <person name="Inagaki F."/>
            <person name="Takami H."/>
        </authorList>
    </citation>
    <scope>NUCLEOTIDE SEQUENCE</scope>
    <source>
        <strain evidence="5">Expedition CK06-06</strain>
    </source>
</reference>
<dbReference type="InterPro" id="IPR051538">
    <property type="entry name" value="Acyl-CoA_Synth/Transferase"/>
</dbReference>
<dbReference type="SUPFAM" id="SSF52210">
    <property type="entry name" value="Succinyl-CoA synthetase domains"/>
    <property type="match status" value="2"/>
</dbReference>
<dbReference type="GO" id="GO:0005524">
    <property type="term" value="F:ATP binding"/>
    <property type="evidence" value="ECO:0007669"/>
    <property type="project" value="UniProtKB-KW"/>
</dbReference>
<dbReference type="InterPro" id="IPR016102">
    <property type="entry name" value="Succinyl-CoA_synth-like"/>
</dbReference>
<evidence type="ECO:0000256" key="1">
    <source>
        <dbReference type="ARBA" id="ARBA00022598"/>
    </source>
</evidence>
<dbReference type="PANTHER" id="PTHR43334:SF2">
    <property type="entry name" value="ACETATE--COA LIGASE [ADP-FORMING]"/>
    <property type="match status" value="1"/>
</dbReference>
<name>X0YKY6_9ZZZZ</name>
<keyword evidence="3" id="KW-0067">ATP-binding</keyword>
<dbReference type="PANTHER" id="PTHR43334">
    <property type="entry name" value="ACETATE--COA LIGASE [ADP-FORMING]"/>
    <property type="match status" value="1"/>
</dbReference>
<evidence type="ECO:0000259" key="4">
    <source>
        <dbReference type="Pfam" id="PF13607"/>
    </source>
</evidence>
<dbReference type="GO" id="GO:0016874">
    <property type="term" value="F:ligase activity"/>
    <property type="evidence" value="ECO:0007669"/>
    <property type="project" value="UniProtKB-KW"/>
</dbReference>